<evidence type="ECO:0000313" key="3">
    <source>
        <dbReference type="Proteomes" id="UP000427906"/>
    </source>
</evidence>
<evidence type="ECO:0000313" key="1">
    <source>
        <dbReference type="EMBL" id="BBO66130.1"/>
    </source>
</evidence>
<dbReference type="KEGG" id="dalk:DSCA_50220"/>
<protein>
    <submittedName>
        <fullName evidence="2">Uncharacterized protein</fullName>
    </submittedName>
</protein>
<sequence>MMNAVVRESAKTIAKHKENIAGPKRAKRTTVKLKTVADTAMRKENQKTWMMQLPHPGAHGL</sequence>
<dbReference type="EMBL" id="AP021874">
    <property type="protein sequence ID" value="BBO71092.1"/>
    <property type="molecule type" value="Genomic_DNA"/>
</dbReference>
<organism evidence="2 3">
    <name type="scientific">Desulfosarcina alkanivorans</name>
    <dbReference type="NCBI Taxonomy" id="571177"/>
    <lineage>
        <taxon>Bacteria</taxon>
        <taxon>Pseudomonadati</taxon>
        <taxon>Thermodesulfobacteriota</taxon>
        <taxon>Desulfobacteria</taxon>
        <taxon>Desulfobacterales</taxon>
        <taxon>Desulfosarcinaceae</taxon>
        <taxon>Desulfosarcina</taxon>
    </lineage>
</organism>
<accession>A0A5K7YMV1</accession>
<dbReference type="EMBL" id="AP021874">
    <property type="protein sequence ID" value="BBO66130.1"/>
    <property type="molecule type" value="Genomic_DNA"/>
</dbReference>
<gene>
    <name evidence="1" type="ORF">DSCA_00600</name>
    <name evidence="2" type="ORF">DSCA_50220</name>
</gene>
<dbReference type="AlphaFoldDB" id="A0A5K7YMV1"/>
<dbReference type="KEGG" id="dalk:DSCA_00600"/>
<reference evidence="2 3" key="1">
    <citation type="submission" date="2019-11" db="EMBL/GenBank/DDBJ databases">
        <title>Comparative genomics of hydrocarbon-degrading Desulfosarcina strains.</title>
        <authorList>
            <person name="Watanabe M."/>
            <person name="Kojima H."/>
            <person name="Fukui M."/>
        </authorList>
    </citation>
    <scope>NUCLEOTIDE SEQUENCE [LARGE SCALE GENOMIC DNA]</scope>
    <source>
        <strain evidence="2 3">PL12</strain>
    </source>
</reference>
<name>A0A5K7YMV1_9BACT</name>
<dbReference type="Proteomes" id="UP000427906">
    <property type="component" value="Chromosome"/>
</dbReference>
<proteinExistence type="predicted"/>
<evidence type="ECO:0000313" key="2">
    <source>
        <dbReference type="EMBL" id="BBO71092.1"/>
    </source>
</evidence>
<keyword evidence="3" id="KW-1185">Reference proteome</keyword>